<dbReference type="GO" id="GO:0016791">
    <property type="term" value="F:phosphatase activity"/>
    <property type="evidence" value="ECO:0007669"/>
    <property type="project" value="UniProtKB-ARBA"/>
</dbReference>
<dbReference type="EMBL" id="CAJNOL010000085">
    <property type="protein sequence ID" value="CAF0830557.1"/>
    <property type="molecule type" value="Genomic_DNA"/>
</dbReference>
<keyword evidence="4" id="KW-1185">Reference proteome</keyword>
<evidence type="ECO:0000259" key="2">
    <source>
        <dbReference type="Pfam" id="PF22784"/>
    </source>
</evidence>
<dbReference type="Gene3D" id="3.90.190.10">
    <property type="entry name" value="Protein tyrosine phosphatase superfamily"/>
    <property type="match status" value="1"/>
</dbReference>
<name>A0A813UZI9_9BILA</name>
<reference evidence="3" key="1">
    <citation type="submission" date="2021-02" db="EMBL/GenBank/DDBJ databases">
        <authorList>
            <person name="Nowell W R."/>
        </authorList>
    </citation>
    <scope>NUCLEOTIDE SEQUENCE</scope>
</reference>
<sequence length="152" mass="17461">MPPYFSWIEDHVLAASAQPFHHSHMQYLRSHGIHLIVNIDTDILPNSSLFKHVCFSIAELCYPTFEQIIDFINLVLAARDHDEPVLIQSIRGQGTLAIFIACYLAVRWTCSAEVTINSLIKMRPASFDNDIQKANVKHFVTYWHKCHSQLNI</sequence>
<dbReference type="AlphaFoldDB" id="A0A813UZI9"/>
<evidence type="ECO:0000313" key="3">
    <source>
        <dbReference type="EMBL" id="CAF0830557.1"/>
    </source>
</evidence>
<dbReference type="Pfam" id="PF22784">
    <property type="entry name" value="PTP-SAK"/>
    <property type="match status" value="1"/>
</dbReference>
<protein>
    <recommendedName>
        <fullName evidence="2">Swiss Army Knife protein DSP-PTPase phosphatase domain-containing protein</fullName>
    </recommendedName>
</protein>
<accession>A0A813UZI9</accession>
<keyword evidence="1" id="KW-0378">Hydrolase</keyword>
<comment type="caution">
    <text evidence="3">The sequence shown here is derived from an EMBL/GenBank/DDBJ whole genome shotgun (WGS) entry which is preliminary data.</text>
</comment>
<evidence type="ECO:0000256" key="1">
    <source>
        <dbReference type="ARBA" id="ARBA00022801"/>
    </source>
</evidence>
<gene>
    <name evidence="3" type="ORF">JXQ802_LOCUS5668</name>
</gene>
<dbReference type="Proteomes" id="UP000663870">
    <property type="component" value="Unassembled WGS sequence"/>
</dbReference>
<dbReference type="InterPro" id="IPR029021">
    <property type="entry name" value="Prot-tyrosine_phosphatase-like"/>
</dbReference>
<evidence type="ECO:0000313" key="4">
    <source>
        <dbReference type="Proteomes" id="UP000663870"/>
    </source>
</evidence>
<proteinExistence type="predicted"/>
<feature type="domain" description="Swiss Army Knife protein DSP-PTPase phosphatase" evidence="2">
    <location>
        <begin position="3"/>
        <end position="107"/>
    </location>
</feature>
<dbReference type="InterPro" id="IPR057023">
    <property type="entry name" value="PTP-SAK"/>
</dbReference>
<dbReference type="SUPFAM" id="SSF52799">
    <property type="entry name" value="(Phosphotyrosine protein) phosphatases II"/>
    <property type="match status" value="1"/>
</dbReference>
<organism evidence="3 4">
    <name type="scientific">Rotaria sordida</name>
    <dbReference type="NCBI Taxonomy" id="392033"/>
    <lineage>
        <taxon>Eukaryota</taxon>
        <taxon>Metazoa</taxon>
        <taxon>Spiralia</taxon>
        <taxon>Gnathifera</taxon>
        <taxon>Rotifera</taxon>
        <taxon>Eurotatoria</taxon>
        <taxon>Bdelloidea</taxon>
        <taxon>Philodinida</taxon>
        <taxon>Philodinidae</taxon>
        <taxon>Rotaria</taxon>
    </lineage>
</organism>